<protein>
    <recommendedName>
        <fullName evidence="3">Trichothecene 3-O-acetyltransferase-like N-terminal domain-containing protein</fullName>
    </recommendedName>
</protein>
<keyword evidence="5" id="KW-1185">Reference proteome</keyword>
<evidence type="ECO:0000259" key="3">
    <source>
        <dbReference type="Pfam" id="PF22664"/>
    </source>
</evidence>
<dbReference type="InterPro" id="IPR023213">
    <property type="entry name" value="CAT-like_dom_sf"/>
</dbReference>
<dbReference type="PANTHER" id="PTHR31896">
    <property type="entry name" value="FAMILY REGULATORY PROTEIN, PUTATIVE (AFU_ORTHOLOGUE AFUA_3G14730)-RELATED"/>
    <property type="match status" value="1"/>
</dbReference>
<reference evidence="4 5" key="1">
    <citation type="submission" date="2014-11" db="EMBL/GenBank/DDBJ databases">
        <title>Genomics derived discovery of secondary metabolites biosynthetic gene clusters in Aspergillus ustus.</title>
        <authorList>
            <person name="Pi B."/>
            <person name="Dai F."/>
            <person name="Song X."/>
            <person name="Zhu C."/>
            <person name="Li H."/>
            <person name="Yu D."/>
        </authorList>
    </citation>
    <scope>NUCLEOTIDE SEQUENCE [LARGE SCALE GENOMIC DNA]</scope>
    <source>
        <strain evidence="4 5">3.3904</strain>
    </source>
</reference>
<keyword evidence="2" id="KW-0012">Acyltransferase</keyword>
<dbReference type="EMBL" id="JOMC01000019">
    <property type="protein sequence ID" value="KIA75957.1"/>
    <property type="molecule type" value="Genomic_DNA"/>
</dbReference>
<evidence type="ECO:0000256" key="2">
    <source>
        <dbReference type="ARBA" id="ARBA00023315"/>
    </source>
</evidence>
<organism evidence="4 5">
    <name type="scientific">Aspergillus ustus</name>
    <dbReference type="NCBI Taxonomy" id="40382"/>
    <lineage>
        <taxon>Eukaryota</taxon>
        <taxon>Fungi</taxon>
        <taxon>Dikarya</taxon>
        <taxon>Ascomycota</taxon>
        <taxon>Pezizomycotina</taxon>
        <taxon>Eurotiomycetes</taxon>
        <taxon>Eurotiomycetidae</taxon>
        <taxon>Eurotiales</taxon>
        <taxon>Aspergillaceae</taxon>
        <taxon>Aspergillus</taxon>
        <taxon>Aspergillus subgen. Nidulantes</taxon>
    </lineage>
</organism>
<keyword evidence="1" id="KW-0808">Transferase</keyword>
<dbReference type="InterPro" id="IPR054710">
    <property type="entry name" value="Tri101-like_N"/>
</dbReference>
<evidence type="ECO:0000313" key="5">
    <source>
        <dbReference type="Proteomes" id="UP000053475"/>
    </source>
</evidence>
<feature type="domain" description="Trichothecene 3-O-acetyltransferase-like N-terminal" evidence="3">
    <location>
        <begin position="16"/>
        <end position="173"/>
    </location>
</feature>
<dbReference type="Proteomes" id="UP000053475">
    <property type="component" value="Unassembled WGS sequence"/>
</dbReference>
<dbReference type="InterPro" id="IPR051283">
    <property type="entry name" value="Sec_Metabolite_Acyltrans"/>
</dbReference>
<dbReference type="PANTHER" id="PTHR31896:SF64">
    <property type="entry name" value="TRICHOTHECENE 3-O-ACETYLTRANSFERASE"/>
    <property type="match status" value="1"/>
</dbReference>
<dbReference type="Gene3D" id="3.30.559.10">
    <property type="entry name" value="Chloramphenicol acetyltransferase-like domain"/>
    <property type="match status" value="2"/>
</dbReference>
<dbReference type="AlphaFoldDB" id="A0A0C1E341"/>
<evidence type="ECO:0000256" key="1">
    <source>
        <dbReference type="ARBA" id="ARBA00022679"/>
    </source>
</evidence>
<accession>A0A0C1E341</accession>
<dbReference type="GO" id="GO:0016746">
    <property type="term" value="F:acyltransferase activity"/>
    <property type="evidence" value="ECO:0007669"/>
    <property type="project" value="UniProtKB-KW"/>
</dbReference>
<dbReference type="Pfam" id="PF22664">
    <property type="entry name" value="TRI-like_N"/>
    <property type="match status" value="1"/>
</dbReference>
<sequence length="503" mass="53748">MALQDVLGQLPLLKSYTHILLCFSLPDSEREAVLSALQGATKRLLAAFPFLAGNVVHRGLAPGDSGTFTVEYEADNNNSNNKSVLSIKDLSSLLPAYNTISAAHAPPSMLPGSLVAAPRPAFPRVYNEEEGKSAPVLDMQASLVTGGLLLDIAAQHNIVDATGIFYIAHQLSKLMDVNDNNNNAIPHADLLLGNCDRQKVIPLLPPDEPLPQDLLDIHTTTTKTGPSYSPSHYSPPPLDPAILAEYKWHLLHFSPEAIAAIHTEANSQPDHFVDPITSVSVNDAITAFVWQRLTIARCTAYPAPFSCSAVAAADNSDTDGNHATTPTPITTTQLTRATDLRRTMSLSPAYMGHMVRTANLRLAISTVKASSLSHLASHARATILSNTTPHAVRAYATLLARTRDKSRILYAGRFNPLCDFSCSSVAHVEVSTQFGYVLGRPEFVRRPTVGALPGGMYLGPAGRGSGSGREGPGGIDAVVCLRGGEMEALCGDEAWVARVEVVE</sequence>
<proteinExistence type="predicted"/>
<gene>
    <name evidence="4" type="ORF">HK57_00240</name>
</gene>
<evidence type="ECO:0000313" key="4">
    <source>
        <dbReference type="EMBL" id="KIA75957.1"/>
    </source>
</evidence>
<name>A0A0C1E341_ASPUT</name>
<comment type="caution">
    <text evidence="4">The sequence shown here is derived from an EMBL/GenBank/DDBJ whole genome shotgun (WGS) entry which is preliminary data.</text>
</comment>